<feature type="compositionally biased region" description="Gly residues" evidence="1">
    <location>
        <begin position="213"/>
        <end position="222"/>
    </location>
</feature>
<feature type="compositionally biased region" description="Polar residues" evidence="1">
    <location>
        <begin position="160"/>
        <end position="175"/>
    </location>
</feature>
<evidence type="ECO:0000256" key="2">
    <source>
        <dbReference type="SAM" id="Phobius"/>
    </source>
</evidence>
<dbReference type="PANTHER" id="PTHR33870:SF32">
    <property type="match status" value="1"/>
</dbReference>
<dbReference type="OrthoDB" id="1908091at2759"/>
<feature type="region of interest" description="Disordered" evidence="1">
    <location>
        <begin position="1204"/>
        <end position="1235"/>
    </location>
</feature>
<feature type="compositionally biased region" description="Low complexity" evidence="1">
    <location>
        <begin position="506"/>
        <end position="517"/>
    </location>
</feature>
<proteinExistence type="predicted"/>
<feature type="compositionally biased region" description="Basic and acidic residues" evidence="1">
    <location>
        <begin position="1423"/>
        <end position="1434"/>
    </location>
</feature>
<feature type="region of interest" description="Disordered" evidence="1">
    <location>
        <begin position="160"/>
        <end position="180"/>
    </location>
</feature>
<keyword evidence="2" id="KW-1133">Transmembrane helix</keyword>
<feature type="region of interest" description="Disordered" evidence="1">
    <location>
        <begin position="192"/>
        <end position="247"/>
    </location>
</feature>
<gene>
    <name evidence="4" type="primary">LOC111286642</name>
</gene>
<feature type="compositionally biased region" description="Polar residues" evidence="1">
    <location>
        <begin position="1359"/>
        <end position="1384"/>
    </location>
</feature>
<name>A0A6P5XXC5_DURZI</name>
<feature type="compositionally biased region" description="Basic and acidic residues" evidence="1">
    <location>
        <begin position="826"/>
        <end position="845"/>
    </location>
</feature>
<evidence type="ECO:0000313" key="3">
    <source>
        <dbReference type="Proteomes" id="UP000515121"/>
    </source>
</evidence>
<feature type="compositionally biased region" description="Polar residues" evidence="1">
    <location>
        <begin position="686"/>
        <end position="697"/>
    </location>
</feature>
<feature type="region of interest" description="Disordered" evidence="1">
    <location>
        <begin position="421"/>
        <end position="564"/>
    </location>
</feature>
<feature type="region of interest" description="Disordered" evidence="1">
    <location>
        <begin position="90"/>
        <end position="110"/>
    </location>
</feature>
<evidence type="ECO:0000256" key="1">
    <source>
        <dbReference type="SAM" id="MobiDB-lite"/>
    </source>
</evidence>
<feature type="compositionally biased region" description="Acidic residues" evidence="1">
    <location>
        <begin position="223"/>
        <end position="241"/>
    </location>
</feature>
<reference evidence="4" key="1">
    <citation type="submission" date="2025-08" db="UniProtKB">
        <authorList>
            <consortium name="RefSeq"/>
        </authorList>
    </citation>
    <scope>IDENTIFICATION</scope>
    <source>
        <tissue evidence="4">Fruit stalk</tissue>
    </source>
</reference>
<feature type="transmembrane region" description="Helical" evidence="2">
    <location>
        <begin position="35"/>
        <end position="55"/>
    </location>
</feature>
<organism evidence="3 4">
    <name type="scientific">Durio zibethinus</name>
    <name type="common">Durian</name>
    <dbReference type="NCBI Taxonomy" id="66656"/>
    <lineage>
        <taxon>Eukaryota</taxon>
        <taxon>Viridiplantae</taxon>
        <taxon>Streptophyta</taxon>
        <taxon>Embryophyta</taxon>
        <taxon>Tracheophyta</taxon>
        <taxon>Spermatophyta</taxon>
        <taxon>Magnoliopsida</taxon>
        <taxon>eudicotyledons</taxon>
        <taxon>Gunneridae</taxon>
        <taxon>Pentapetalae</taxon>
        <taxon>rosids</taxon>
        <taxon>malvids</taxon>
        <taxon>Malvales</taxon>
        <taxon>Malvaceae</taxon>
        <taxon>Helicteroideae</taxon>
        <taxon>Durio</taxon>
    </lineage>
</organism>
<feature type="compositionally biased region" description="Basic and acidic residues" evidence="1">
    <location>
        <begin position="1314"/>
        <end position="1325"/>
    </location>
</feature>
<dbReference type="PANTHER" id="PTHR33870">
    <property type="entry name" value="CARDIOMYOPATHY-ASSOCIATED PROTEIN"/>
    <property type="match status" value="1"/>
</dbReference>
<feature type="region of interest" description="Disordered" evidence="1">
    <location>
        <begin position="1064"/>
        <end position="1138"/>
    </location>
</feature>
<evidence type="ECO:0000313" key="4">
    <source>
        <dbReference type="RefSeq" id="XP_022732451.1"/>
    </source>
</evidence>
<keyword evidence="2" id="KW-0472">Membrane</keyword>
<keyword evidence="3" id="KW-1185">Reference proteome</keyword>
<feature type="compositionally biased region" description="Basic and acidic residues" evidence="1">
    <location>
        <begin position="459"/>
        <end position="486"/>
    </location>
</feature>
<dbReference type="KEGG" id="dzi:111286642"/>
<sequence length="1449" mass="160075">MGVDAKGIGLLLWRIIRFSGSCCYRFVRKYPVVSGLLIFVFFLYICFPSVFYLLMYSSPILVCTAVSIRFYLKTKKPDVQWIKKKDSDERSSADVNRPNETLLRPQKSVRRNARKEVVEWDRKDSPERDTLFPTNPYNSLSSKINFLEENSKLIFDVKGSSNMEHGESSSQNETGGNDRAFDDLNLLLDKETSKPHSVSGDSFQGQSGKDPDGGGGGGGGGEVDIESLEEGEDEEEEEVQEDGNNKAVEWTENDQKNLMDLGFSELERNKRLESLIAKRRAKRMFKIAVEKSLMDMDSVPPTQIAPILIVKNNILGVSSNPNEEELQMPGSAPSILLPTQNPFDLPYDPLEEKPNLMGDSFHQEFMAANQKEMLFCRHESFCRGPLFSLETTQEPNDAHFNPYYGTERRLAEGPAVARFKRLPDKGGHHQHNSSGLGSDIDLVEPQDSNHNKAMNSSEGKNEKITESANDRIETEGKKKENTHDLEPGLIGSEVKMETDSIKNNDSCDSSSSEASESVLDQTSKSPEIRTDQVQKAFNLSIPPKGRTVNRLPYDSSPSPSERRRTTEFNLFYSTYRRQCHTPTCSIASDLQVEVSEVGSPPLTTDGTVSSVDGDSVTYDADVDRDIASDSEELWGGSFNLSRSEANQEKLRELDDIIEEDSVNFSSLNRKPEEPIAPISPSEQEAKQNLNSTSSLSSRIDIPENGASHPTYTNLETHEEVKKMDEEVEGCKTFNVSDTLSPESPGKTMHLMEKSVVHSPSESCFEKPEKPTEELNIIGNVKLTTQGDADTLDSKSSENGENGVQILIEPPALGEMRKPAEAINLDSSEHRHGNLETSYESKRIMESEEETQESQPSKYIEEDTHNLTEHDTGDAPNAVQSREQPSKNIEEDTQNLTEHNTEDAPNAVQSRDDLKSFPYNMVDQNVAEDNVSGVKQRFGGPIAMTLNRRLVIEQISIDSYSSPRSVLPQNILEDQIPISDVEQRTQTDMPHSVVEDIASDNLAEDQPHENLDFNMPLIAQQLVENSADHSSINCSIGTLEGSSNMIEKSTNDSTAHNMNELVLEDTHGKEDSSIKSSEVESETLMSLKDAKELSKPSSESSPGSIEHLEGGSENLIEYDTGIDPSKSEEENAKSNDPETMAREEVIPPLNFGKRSLYLLHSVVTELQQQYSILSAFELEPTNSPRKVIEEGKIVININNSEVNEKEEGKNLTTDEGESQFSIRPKDINGPEKSNEHEADVLKTEANEGGNTSIPATAREEETPICSFTKNSFRYTSDYVLPTKSAAEVNGIGDVNDSLADNLTNKEILNHVLDGEGEPHISSRQEDVIEPSKTTGATSAGSVEDTEHESKRLTEAEFNADLSTSAGESNSSLNNIKNGEEIQNLSGPEGVSDAPHSGEDNLKAIESISAVGNSTTSTLIDHKIAEEASKPTESEVKAVNTEENDSNAAAK</sequence>
<feature type="compositionally biased region" description="Basic and acidic residues" evidence="1">
    <location>
        <begin position="1124"/>
        <end position="1138"/>
    </location>
</feature>
<feature type="region of interest" description="Disordered" evidence="1">
    <location>
        <begin position="822"/>
        <end position="908"/>
    </location>
</feature>
<feature type="compositionally biased region" description="Polar residues" evidence="1">
    <location>
        <begin position="195"/>
        <end position="207"/>
    </location>
</feature>
<feature type="compositionally biased region" description="Polar residues" evidence="1">
    <location>
        <begin position="446"/>
        <end position="458"/>
    </location>
</feature>
<feature type="compositionally biased region" description="Polar residues" evidence="1">
    <location>
        <begin position="1330"/>
        <end position="1339"/>
    </location>
</feature>
<dbReference type="Proteomes" id="UP000515121">
    <property type="component" value="Unplaced"/>
</dbReference>
<dbReference type="GeneID" id="111286642"/>
<accession>A0A6P5XXC5</accession>
<protein>
    <submittedName>
        <fullName evidence="4">Uncharacterized protein LOC111286642</fullName>
    </submittedName>
</protein>
<feature type="compositionally biased region" description="Polar residues" evidence="1">
    <location>
        <begin position="1209"/>
        <end position="1220"/>
    </location>
</feature>
<feature type="region of interest" description="Disordered" evidence="1">
    <location>
        <begin position="1314"/>
        <end position="1399"/>
    </location>
</feature>
<feature type="region of interest" description="Disordered" evidence="1">
    <location>
        <begin position="1423"/>
        <end position="1449"/>
    </location>
</feature>
<dbReference type="RefSeq" id="XP_022732451.1">
    <property type="nucleotide sequence ID" value="XM_022876716.1"/>
</dbReference>
<feature type="region of interest" description="Disordered" evidence="1">
    <location>
        <begin position="664"/>
        <end position="713"/>
    </location>
</feature>
<feature type="compositionally biased region" description="Basic and acidic residues" evidence="1">
    <location>
        <begin position="1222"/>
        <end position="1235"/>
    </location>
</feature>
<keyword evidence="2" id="KW-0812">Transmembrane</keyword>
<feature type="compositionally biased region" description="Low complexity" evidence="1">
    <location>
        <begin position="1094"/>
        <end position="1103"/>
    </location>
</feature>
<feature type="compositionally biased region" description="Basic and acidic residues" evidence="1">
    <location>
        <begin position="858"/>
        <end position="872"/>
    </location>
</feature>